<reference evidence="6" key="1">
    <citation type="journal article" date="2019" name="Int. J. Syst. Evol. Microbiol.">
        <title>The Global Catalogue of Microorganisms (GCM) 10K type strain sequencing project: providing services to taxonomists for standard genome sequencing and annotation.</title>
        <authorList>
            <consortium name="The Broad Institute Genomics Platform"/>
            <consortium name="The Broad Institute Genome Sequencing Center for Infectious Disease"/>
            <person name="Wu L."/>
            <person name="Ma J."/>
        </authorList>
    </citation>
    <scope>NUCLEOTIDE SEQUENCE [LARGE SCALE GENOMIC DNA]</scope>
    <source>
        <strain evidence="6">JCM 4866</strain>
    </source>
</reference>
<evidence type="ECO:0008006" key="7">
    <source>
        <dbReference type="Google" id="ProtNLM"/>
    </source>
</evidence>
<keyword evidence="1" id="KW-0378">Hydrolase</keyword>
<keyword evidence="6" id="KW-1185">Reference proteome</keyword>
<dbReference type="Pfam" id="PF01590">
    <property type="entry name" value="GAF"/>
    <property type="match status" value="1"/>
</dbReference>
<evidence type="ECO:0000313" key="5">
    <source>
        <dbReference type="EMBL" id="GGX29509.1"/>
    </source>
</evidence>
<gene>
    <name evidence="5" type="ORF">GCM10010383_70090</name>
</gene>
<comment type="caution">
    <text evidence="5">The sequence shown here is derived from an EMBL/GenBank/DDBJ whole genome shotgun (WGS) entry which is preliminary data.</text>
</comment>
<dbReference type="PANTHER" id="PTHR43156">
    <property type="entry name" value="STAGE II SPORULATION PROTEIN E-RELATED"/>
    <property type="match status" value="1"/>
</dbReference>
<dbReference type="Gene3D" id="3.60.40.10">
    <property type="entry name" value="PPM-type phosphatase domain"/>
    <property type="match status" value="1"/>
</dbReference>
<evidence type="ECO:0000259" key="3">
    <source>
        <dbReference type="SMART" id="SM00065"/>
    </source>
</evidence>
<dbReference type="SMART" id="SM00065">
    <property type="entry name" value="GAF"/>
    <property type="match status" value="1"/>
</dbReference>
<dbReference type="InterPro" id="IPR052016">
    <property type="entry name" value="Bact_Sigma-Reg"/>
</dbReference>
<feature type="region of interest" description="Disordered" evidence="2">
    <location>
        <begin position="1"/>
        <end position="21"/>
    </location>
</feature>
<dbReference type="InterPro" id="IPR029016">
    <property type="entry name" value="GAF-like_dom_sf"/>
</dbReference>
<evidence type="ECO:0000256" key="1">
    <source>
        <dbReference type="ARBA" id="ARBA00022801"/>
    </source>
</evidence>
<feature type="domain" description="GAF" evidence="3">
    <location>
        <begin position="39"/>
        <end position="179"/>
    </location>
</feature>
<dbReference type="Pfam" id="PF07228">
    <property type="entry name" value="SpoIIE"/>
    <property type="match status" value="1"/>
</dbReference>
<dbReference type="Proteomes" id="UP000617743">
    <property type="component" value="Unassembled WGS sequence"/>
</dbReference>
<dbReference type="SUPFAM" id="SSF81606">
    <property type="entry name" value="PP2C-like"/>
    <property type="match status" value="1"/>
</dbReference>
<accession>A0ABQ2XT08</accession>
<feature type="compositionally biased region" description="Basic and acidic residues" evidence="2">
    <location>
        <begin position="1"/>
        <end position="12"/>
    </location>
</feature>
<proteinExistence type="predicted"/>
<dbReference type="InterPro" id="IPR003018">
    <property type="entry name" value="GAF"/>
</dbReference>
<evidence type="ECO:0000256" key="2">
    <source>
        <dbReference type="SAM" id="MobiDB-lite"/>
    </source>
</evidence>
<dbReference type="Gene3D" id="3.30.450.40">
    <property type="match status" value="1"/>
</dbReference>
<evidence type="ECO:0000313" key="6">
    <source>
        <dbReference type="Proteomes" id="UP000617743"/>
    </source>
</evidence>
<organism evidence="5 6">
    <name type="scientific">Streptomyces lomondensis</name>
    <dbReference type="NCBI Taxonomy" id="68229"/>
    <lineage>
        <taxon>Bacteria</taxon>
        <taxon>Bacillati</taxon>
        <taxon>Actinomycetota</taxon>
        <taxon>Actinomycetes</taxon>
        <taxon>Kitasatosporales</taxon>
        <taxon>Streptomycetaceae</taxon>
        <taxon>Streptomyces</taxon>
    </lineage>
</organism>
<dbReference type="InterPro" id="IPR036457">
    <property type="entry name" value="PPM-type-like_dom_sf"/>
</dbReference>
<dbReference type="PANTHER" id="PTHR43156:SF2">
    <property type="entry name" value="STAGE II SPORULATION PROTEIN E"/>
    <property type="match status" value="1"/>
</dbReference>
<evidence type="ECO:0000259" key="4">
    <source>
        <dbReference type="SMART" id="SM00331"/>
    </source>
</evidence>
<dbReference type="SMART" id="SM00331">
    <property type="entry name" value="PP2C_SIG"/>
    <property type="match status" value="1"/>
</dbReference>
<name>A0ABQ2XT08_9ACTN</name>
<dbReference type="SUPFAM" id="SSF55781">
    <property type="entry name" value="GAF domain-like"/>
    <property type="match status" value="1"/>
</dbReference>
<sequence>MREKGTVVERDQAAGPGRPAAEGFRHAERAVAAIGTTLDARTTAAELAAFLTEELCESATVELVSPDEQLTEPGDFLRRAATAGRHDLLERLEKIQRPEDVRVRALDAGHPIAACFTPPSGAGLAALAVPLPARGRTYGVVLALRTGRPFDDDETATVQHTARLAAAHLRHAHEYQEVNARVWDLQQVLLADPGRPHPNVELATRYLPVGRSALVGGDWCETVRLHFGRTLLVIGDVMGHGLDAAVDMNAYRTLLRYVAATDLPPHRILRRVDATMCEERGRRPATCLLALLDPARETVAFASAGHLPPVVFHRDGTAELVPAPVGPPLGTGFGAYEVAAVPVAADDTLVLFTDGLVERRGEDIDTSLARLATLRVRPGQPVSRLLDEILGRLGAHQADDDVAALAARIRHRGSP</sequence>
<dbReference type="InterPro" id="IPR001932">
    <property type="entry name" value="PPM-type_phosphatase-like_dom"/>
</dbReference>
<protein>
    <recommendedName>
        <fullName evidence="7">Phosphatase</fullName>
    </recommendedName>
</protein>
<dbReference type="EMBL" id="BMWC01000015">
    <property type="protein sequence ID" value="GGX29509.1"/>
    <property type="molecule type" value="Genomic_DNA"/>
</dbReference>
<feature type="domain" description="PPM-type phosphatase" evidence="4">
    <location>
        <begin position="197"/>
        <end position="409"/>
    </location>
</feature>